<keyword evidence="3 6" id="KW-0418">Kinase</keyword>
<dbReference type="EC" id="2.7.1.-" evidence="6"/>
<dbReference type="InterPro" id="IPR045540">
    <property type="entry name" value="YegS/DAGK_C"/>
</dbReference>
<dbReference type="SMART" id="SM00046">
    <property type="entry name" value="DAGKc"/>
    <property type="match status" value="1"/>
</dbReference>
<accession>A0ABV7VEZ2</accession>
<dbReference type="Gene3D" id="2.60.200.40">
    <property type="match status" value="1"/>
</dbReference>
<evidence type="ECO:0000313" key="6">
    <source>
        <dbReference type="EMBL" id="MFC3675709.1"/>
    </source>
</evidence>
<dbReference type="SUPFAM" id="SSF111331">
    <property type="entry name" value="NAD kinase/diacylglycerol kinase-like"/>
    <property type="match status" value="1"/>
</dbReference>
<keyword evidence="2" id="KW-0547">Nucleotide-binding</keyword>
<dbReference type="Proteomes" id="UP001595711">
    <property type="component" value="Unassembled WGS sequence"/>
</dbReference>
<dbReference type="InterPro" id="IPR050187">
    <property type="entry name" value="Lipid_Phosphate_FormReg"/>
</dbReference>
<dbReference type="EMBL" id="JBHRYJ010000001">
    <property type="protein sequence ID" value="MFC3675709.1"/>
    <property type="molecule type" value="Genomic_DNA"/>
</dbReference>
<dbReference type="GO" id="GO:0016301">
    <property type="term" value="F:kinase activity"/>
    <property type="evidence" value="ECO:0007669"/>
    <property type="project" value="UniProtKB-KW"/>
</dbReference>
<evidence type="ECO:0000259" key="5">
    <source>
        <dbReference type="PROSITE" id="PS50146"/>
    </source>
</evidence>
<protein>
    <submittedName>
        <fullName evidence="6">Diacylglycerol/lipid kinase family protein</fullName>
        <ecNumber evidence="6">2.7.1.-</ecNumber>
    </submittedName>
</protein>
<keyword evidence="4" id="KW-0067">ATP-binding</keyword>
<dbReference type="PANTHER" id="PTHR12358:SF106">
    <property type="entry name" value="LIPID KINASE YEGS"/>
    <property type="match status" value="1"/>
</dbReference>
<sequence>MSATYRRRLLVIYNPTAGAGQLGRRKRVRLEAYLDLLEDAGCAVEFRPTTRRGDAEAFAGDGHATKYDAVVAAGGDGTIGEVANGLPLDSAPLGIFPLGTANVLAMETGLPLDPAAVMQAVLHGPVAQIWPGFVNDRLFTIMAGVGFDAHVVADLPPGLKRWLGKGAYVTESLRQLVQYKVPRYRLAIDGRDYDCASAVIAKGHFYGGKFVCAPDARLDAPDFQVCLFGMGGRLGALRATAALTAGLLQHLPEITLVRGRQVTVATLGDSAYADGEPVQADGDIAARLPATVSIGPRAIPLIVPQGSDLAKSAMQKAKAAE</sequence>
<comment type="caution">
    <text evidence="6">The sequence shown here is derived from an EMBL/GenBank/DDBJ whole genome shotgun (WGS) entry which is preliminary data.</text>
</comment>
<reference evidence="7" key="1">
    <citation type="journal article" date="2019" name="Int. J. Syst. Evol. Microbiol.">
        <title>The Global Catalogue of Microorganisms (GCM) 10K type strain sequencing project: providing services to taxonomists for standard genome sequencing and annotation.</title>
        <authorList>
            <consortium name="The Broad Institute Genomics Platform"/>
            <consortium name="The Broad Institute Genome Sequencing Center for Infectious Disease"/>
            <person name="Wu L."/>
            <person name="Ma J."/>
        </authorList>
    </citation>
    <scope>NUCLEOTIDE SEQUENCE [LARGE SCALE GENOMIC DNA]</scope>
    <source>
        <strain evidence="7">KCTC 42182</strain>
    </source>
</reference>
<dbReference type="PROSITE" id="PS50146">
    <property type="entry name" value="DAGK"/>
    <property type="match status" value="1"/>
</dbReference>
<proteinExistence type="predicted"/>
<evidence type="ECO:0000256" key="4">
    <source>
        <dbReference type="ARBA" id="ARBA00022840"/>
    </source>
</evidence>
<evidence type="ECO:0000256" key="3">
    <source>
        <dbReference type="ARBA" id="ARBA00022777"/>
    </source>
</evidence>
<gene>
    <name evidence="6" type="ORF">ACFOOQ_09165</name>
</gene>
<keyword evidence="1 6" id="KW-0808">Transferase</keyword>
<evidence type="ECO:0000256" key="1">
    <source>
        <dbReference type="ARBA" id="ARBA00022679"/>
    </source>
</evidence>
<organism evidence="6 7">
    <name type="scientific">Ferrovibrio xuzhouensis</name>
    <dbReference type="NCBI Taxonomy" id="1576914"/>
    <lineage>
        <taxon>Bacteria</taxon>
        <taxon>Pseudomonadati</taxon>
        <taxon>Pseudomonadota</taxon>
        <taxon>Alphaproteobacteria</taxon>
        <taxon>Rhodospirillales</taxon>
        <taxon>Rhodospirillaceae</taxon>
        <taxon>Ferrovibrio</taxon>
    </lineage>
</organism>
<dbReference type="Pfam" id="PF00781">
    <property type="entry name" value="DAGK_cat"/>
    <property type="match status" value="1"/>
</dbReference>
<evidence type="ECO:0000256" key="2">
    <source>
        <dbReference type="ARBA" id="ARBA00022741"/>
    </source>
</evidence>
<dbReference type="InterPro" id="IPR016064">
    <property type="entry name" value="NAD/diacylglycerol_kinase_sf"/>
</dbReference>
<evidence type="ECO:0000313" key="7">
    <source>
        <dbReference type="Proteomes" id="UP001595711"/>
    </source>
</evidence>
<dbReference type="InterPro" id="IPR017438">
    <property type="entry name" value="ATP-NAD_kinase_N"/>
</dbReference>
<dbReference type="Pfam" id="PF19279">
    <property type="entry name" value="YegS_C"/>
    <property type="match status" value="1"/>
</dbReference>
<dbReference type="PANTHER" id="PTHR12358">
    <property type="entry name" value="SPHINGOSINE KINASE"/>
    <property type="match status" value="1"/>
</dbReference>
<dbReference type="RefSeq" id="WP_379724786.1">
    <property type="nucleotide sequence ID" value="NZ_JBHRYJ010000001.1"/>
</dbReference>
<name>A0ABV7VEZ2_9PROT</name>
<feature type="domain" description="DAGKc" evidence="5">
    <location>
        <begin position="4"/>
        <end position="138"/>
    </location>
</feature>
<dbReference type="Gene3D" id="3.40.50.10330">
    <property type="entry name" value="Probable inorganic polyphosphate/atp-NAD kinase, domain 1"/>
    <property type="match status" value="1"/>
</dbReference>
<keyword evidence="7" id="KW-1185">Reference proteome</keyword>
<dbReference type="InterPro" id="IPR001206">
    <property type="entry name" value="Diacylglycerol_kinase_cat_dom"/>
</dbReference>